<comment type="catalytic activity">
    <reaction evidence="8">
        <text>DNA(n) + a 2'-deoxyribonucleoside 5'-triphosphate = DNA(n+1) + diphosphate</text>
        <dbReference type="Rhea" id="RHEA:22508"/>
        <dbReference type="Rhea" id="RHEA-COMP:17339"/>
        <dbReference type="Rhea" id="RHEA-COMP:17340"/>
        <dbReference type="ChEBI" id="CHEBI:33019"/>
        <dbReference type="ChEBI" id="CHEBI:61560"/>
        <dbReference type="ChEBI" id="CHEBI:173112"/>
        <dbReference type="EC" id="2.7.7.7"/>
    </reaction>
</comment>
<dbReference type="Proteomes" id="UP000685013">
    <property type="component" value="Chromosome 19"/>
</dbReference>
<comment type="similarity">
    <text evidence="1">Belongs to the DNA polymerase type-B family.</text>
</comment>
<proteinExistence type="inferred from homology"/>
<evidence type="ECO:0000256" key="3">
    <source>
        <dbReference type="ARBA" id="ARBA00022679"/>
    </source>
</evidence>
<evidence type="ECO:0000256" key="8">
    <source>
        <dbReference type="ARBA" id="ARBA00049244"/>
    </source>
</evidence>
<evidence type="ECO:0000313" key="11">
    <source>
        <dbReference type="Proteomes" id="UP000685013"/>
    </source>
</evidence>
<dbReference type="InterPro" id="IPR004868">
    <property type="entry name" value="DNA-dir_DNA_pol_B_mt/vir"/>
</dbReference>
<keyword evidence="7" id="KW-0238">DNA-binding</keyword>
<evidence type="ECO:0000259" key="9">
    <source>
        <dbReference type="Pfam" id="PF03175"/>
    </source>
</evidence>
<feature type="domain" description="DNA-directed DNA polymerase family B mitochondria/virus" evidence="9">
    <location>
        <begin position="52"/>
        <end position="134"/>
    </location>
</feature>
<evidence type="ECO:0000256" key="7">
    <source>
        <dbReference type="ARBA" id="ARBA00023125"/>
    </source>
</evidence>
<organism evidence="10 11">
    <name type="scientific">Cucurbita argyrosperma subsp. sororia</name>
    <dbReference type="NCBI Taxonomy" id="37648"/>
    <lineage>
        <taxon>Eukaryota</taxon>
        <taxon>Viridiplantae</taxon>
        <taxon>Streptophyta</taxon>
        <taxon>Embryophyta</taxon>
        <taxon>Tracheophyta</taxon>
        <taxon>Spermatophyta</taxon>
        <taxon>Magnoliopsida</taxon>
        <taxon>eudicotyledons</taxon>
        <taxon>Gunneridae</taxon>
        <taxon>Pentapetalae</taxon>
        <taxon>rosids</taxon>
        <taxon>fabids</taxon>
        <taxon>Cucurbitales</taxon>
        <taxon>Cucurbitaceae</taxon>
        <taxon>Cucurbiteae</taxon>
        <taxon>Cucurbita</taxon>
    </lineage>
</organism>
<evidence type="ECO:0000256" key="5">
    <source>
        <dbReference type="ARBA" id="ARBA00022705"/>
    </source>
</evidence>
<evidence type="ECO:0000256" key="6">
    <source>
        <dbReference type="ARBA" id="ARBA00022932"/>
    </source>
</evidence>
<dbReference type="EMBL" id="JAGKQH010000019">
    <property type="protein sequence ID" value="KAG6571739.1"/>
    <property type="molecule type" value="Genomic_DNA"/>
</dbReference>
<comment type="caution">
    <text evidence="10">The sequence shown here is derived from an EMBL/GenBank/DDBJ whole genome shotgun (WGS) entry which is preliminary data.</text>
</comment>
<evidence type="ECO:0000256" key="2">
    <source>
        <dbReference type="ARBA" id="ARBA00012417"/>
    </source>
</evidence>
<sequence>MMVCPRDKINNSRISHYFSEDYSIILDSFEDRSTKVLYDLVLKILSIVRRAKSTLTIYFHNFSRFDGILLLKHLAYHHKSLKLKPLMRNNRLYELVVYRGKKMLFRFRDSLNLLPGKLSSLGNNLCPDLGPKGSTMKNTSSHIRLHTLTQTP</sequence>
<keyword evidence="5" id="KW-0235">DNA replication</keyword>
<evidence type="ECO:0000313" key="10">
    <source>
        <dbReference type="EMBL" id="KAG6571739.1"/>
    </source>
</evidence>
<dbReference type="AlphaFoldDB" id="A0AAV6LXT5"/>
<keyword evidence="3" id="KW-0808">Transferase</keyword>
<name>A0AAV6LXT5_9ROSI</name>
<keyword evidence="6" id="KW-0239">DNA-directed DNA polymerase</keyword>
<dbReference type="GO" id="GO:0003887">
    <property type="term" value="F:DNA-directed DNA polymerase activity"/>
    <property type="evidence" value="ECO:0007669"/>
    <property type="project" value="UniProtKB-KW"/>
</dbReference>
<dbReference type="GO" id="GO:0006260">
    <property type="term" value="P:DNA replication"/>
    <property type="evidence" value="ECO:0007669"/>
    <property type="project" value="UniProtKB-KW"/>
</dbReference>
<protein>
    <recommendedName>
        <fullName evidence="2">DNA-directed DNA polymerase</fullName>
        <ecNumber evidence="2">2.7.7.7</ecNumber>
    </recommendedName>
</protein>
<keyword evidence="4" id="KW-0548">Nucleotidyltransferase</keyword>
<evidence type="ECO:0000256" key="4">
    <source>
        <dbReference type="ARBA" id="ARBA00022695"/>
    </source>
</evidence>
<gene>
    <name evidence="10" type="ORF">SDJN03_28467</name>
</gene>
<keyword evidence="11" id="KW-1185">Reference proteome</keyword>
<reference evidence="10 11" key="1">
    <citation type="journal article" date="2021" name="Hortic Res">
        <title>The domestication of Cucurbita argyrosperma as revealed by the genome of its wild relative.</title>
        <authorList>
            <person name="Barrera-Redondo J."/>
            <person name="Sanchez-de la Vega G."/>
            <person name="Aguirre-Liguori J.A."/>
            <person name="Castellanos-Morales G."/>
            <person name="Gutierrez-Guerrero Y.T."/>
            <person name="Aguirre-Dugua X."/>
            <person name="Aguirre-Planter E."/>
            <person name="Tenaillon M.I."/>
            <person name="Lira-Saade R."/>
            <person name="Eguiarte L.E."/>
        </authorList>
    </citation>
    <scope>NUCLEOTIDE SEQUENCE [LARGE SCALE GENOMIC DNA]</scope>
    <source>
        <strain evidence="10">JBR-2021</strain>
    </source>
</reference>
<dbReference type="GO" id="GO:0000166">
    <property type="term" value="F:nucleotide binding"/>
    <property type="evidence" value="ECO:0007669"/>
    <property type="project" value="InterPro"/>
</dbReference>
<evidence type="ECO:0000256" key="1">
    <source>
        <dbReference type="ARBA" id="ARBA00005755"/>
    </source>
</evidence>
<accession>A0AAV6LXT5</accession>
<dbReference type="Pfam" id="PF03175">
    <property type="entry name" value="DNA_pol_B_2"/>
    <property type="match status" value="1"/>
</dbReference>
<dbReference type="EC" id="2.7.7.7" evidence="2"/>
<dbReference type="GO" id="GO:0003677">
    <property type="term" value="F:DNA binding"/>
    <property type="evidence" value="ECO:0007669"/>
    <property type="project" value="UniProtKB-KW"/>
</dbReference>
<feature type="non-terminal residue" evidence="10">
    <location>
        <position position="1"/>
    </location>
</feature>